<dbReference type="RefSeq" id="XP_056685787.1">
    <property type="nucleotide sequence ID" value="XM_056829809.1"/>
</dbReference>
<reference evidence="2" key="2">
    <citation type="submission" date="2025-08" db="UniProtKB">
        <authorList>
            <consortium name="RefSeq"/>
        </authorList>
    </citation>
    <scope>IDENTIFICATION</scope>
    <source>
        <tissue evidence="2">Leaf</tissue>
    </source>
</reference>
<reference evidence="1" key="1">
    <citation type="journal article" date="2021" name="Nat. Commun.">
        <title>Genomic analyses provide insights into spinach domestication and the genetic basis of agronomic traits.</title>
        <authorList>
            <person name="Cai X."/>
            <person name="Sun X."/>
            <person name="Xu C."/>
            <person name="Sun H."/>
            <person name="Wang X."/>
            <person name="Ge C."/>
            <person name="Zhang Z."/>
            <person name="Wang Q."/>
            <person name="Fei Z."/>
            <person name="Jiao C."/>
            <person name="Wang Q."/>
        </authorList>
    </citation>
    <scope>NUCLEOTIDE SEQUENCE [LARGE SCALE GENOMIC DNA]</scope>
    <source>
        <strain evidence="1">cv. Varoflay</strain>
    </source>
</reference>
<dbReference type="GeneID" id="130461650"/>
<organism evidence="1 2">
    <name type="scientific">Spinacia oleracea</name>
    <name type="common">Spinach</name>
    <dbReference type="NCBI Taxonomy" id="3562"/>
    <lineage>
        <taxon>Eukaryota</taxon>
        <taxon>Viridiplantae</taxon>
        <taxon>Streptophyta</taxon>
        <taxon>Embryophyta</taxon>
        <taxon>Tracheophyta</taxon>
        <taxon>Spermatophyta</taxon>
        <taxon>Magnoliopsida</taxon>
        <taxon>eudicotyledons</taxon>
        <taxon>Gunneridae</taxon>
        <taxon>Pentapetalae</taxon>
        <taxon>Caryophyllales</taxon>
        <taxon>Chenopodiaceae</taxon>
        <taxon>Chenopodioideae</taxon>
        <taxon>Anserineae</taxon>
        <taxon>Spinacia</taxon>
    </lineage>
</organism>
<name>A0ABM3QQY3_SPIOL</name>
<dbReference type="PANTHER" id="PTHR33710">
    <property type="entry name" value="BNAC02G09200D PROTEIN"/>
    <property type="match status" value="1"/>
</dbReference>
<evidence type="ECO:0000313" key="2">
    <source>
        <dbReference type="RefSeq" id="XP_056685787.1"/>
    </source>
</evidence>
<sequence>MAIEERIGAPVRQSEILDICSCMHTCGMEDLKCVGNLFTWNNKQQGDKRVFSKIDRILANQAWQDSYPEAEVCFLPEGHFYHSPGLLTVYPGVDGGKKPFKYFTMWKASPVFTDTVQSAWNTQIRGSKMFIVVSKLKRFKLALKELNKTGFSDVQAADWKAYHELVEAQEAMHKNSTNMELADAELRAIQDYRVKHKIYWSF</sequence>
<dbReference type="Proteomes" id="UP000813463">
    <property type="component" value="Chromosome 5"/>
</dbReference>
<proteinExistence type="predicted"/>
<dbReference type="PANTHER" id="PTHR33710:SF81">
    <property type="entry name" value="ENDONUCLEASE_EXONUCLEASE_PHOSPHATASE DOMAIN-CONTAINING PROTEIN"/>
    <property type="match status" value="1"/>
</dbReference>
<protein>
    <submittedName>
        <fullName evidence="2">Uncharacterized protein</fullName>
    </submittedName>
</protein>
<accession>A0ABM3QQY3</accession>
<keyword evidence="1" id="KW-1185">Reference proteome</keyword>
<gene>
    <name evidence="2" type="primary">LOC130461650</name>
</gene>
<evidence type="ECO:0000313" key="1">
    <source>
        <dbReference type="Proteomes" id="UP000813463"/>
    </source>
</evidence>